<proteinExistence type="predicted"/>
<protein>
    <submittedName>
        <fullName evidence="1">Uncharacterized protein</fullName>
    </submittedName>
</protein>
<dbReference type="RefSeq" id="YP_009791248.1">
    <property type="nucleotide sequence ID" value="NC_047838.1"/>
</dbReference>
<accession>A0A222YXA4</accession>
<dbReference type="KEGG" id="vg:54981421"/>
<reference evidence="1 2" key="1">
    <citation type="submission" date="2017-06" db="EMBL/GenBank/DDBJ databases">
        <authorList>
            <person name="Kim H.J."/>
            <person name="Triplett B.A."/>
        </authorList>
    </citation>
    <scope>NUCLEOTIDE SEQUENCE [LARGE SCALE GENOMIC DNA]</scope>
</reference>
<name>A0A222YXA4_9CAUD</name>
<dbReference type="GeneID" id="54981421"/>
<dbReference type="Proteomes" id="UP000221247">
    <property type="component" value="Segment"/>
</dbReference>
<gene>
    <name evidence="1" type="primary">91</name>
    <name evidence="1" type="ORF">PBI_BELLAMY_91</name>
</gene>
<dbReference type="EMBL" id="MF351863">
    <property type="protein sequence ID" value="ASR76136.1"/>
    <property type="molecule type" value="Genomic_DNA"/>
</dbReference>
<organism evidence="1 2">
    <name type="scientific">Synechococcus phage Bellamy</name>
    <dbReference type="NCBI Taxonomy" id="2023996"/>
    <lineage>
        <taxon>Viruses</taxon>
        <taxon>Duplodnaviria</taxon>
        <taxon>Heunggongvirae</taxon>
        <taxon>Uroviricota</taxon>
        <taxon>Caudoviricetes</taxon>
        <taxon>Pantevenvirales</taxon>
        <taxon>Kyanoviridae</taxon>
        <taxon>Bellamyvirus</taxon>
        <taxon>Bellamyvirus bellamy</taxon>
    </lineage>
</organism>
<sequence length="48" mass="5913">MFDELFPGTIDQLNKLTVIRYDRFVPYSQQDDSLKENDHRRDQNLRQR</sequence>
<evidence type="ECO:0000313" key="1">
    <source>
        <dbReference type="EMBL" id="ASR76136.1"/>
    </source>
</evidence>
<keyword evidence="2" id="KW-1185">Reference proteome</keyword>
<evidence type="ECO:0000313" key="2">
    <source>
        <dbReference type="Proteomes" id="UP000221247"/>
    </source>
</evidence>